<evidence type="ECO:0000256" key="1">
    <source>
        <dbReference type="ARBA" id="ARBA00022490"/>
    </source>
</evidence>
<dbReference type="CDD" id="cd16964">
    <property type="entry name" value="YqgF"/>
    <property type="match status" value="1"/>
</dbReference>
<evidence type="ECO:0000259" key="6">
    <source>
        <dbReference type="SMART" id="SM00732"/>
    </source>
</evidence>
<accession>A0A4Q6Y013</accession>
<reference evidence="7 8" key="1">
    <citation type="submission" date="2019-02" db="EMBL/GenBank/DDBJ databases">
        <authorList>
            <person name="Li Y."/>
        </authorList>
    </citation>
    <scope>NUCLEOTIDE SEQUENCE [LARGE SCALE GENOMIC DNA]</scope>
    <source>
        <strain evidence="7 8">3-7</strain>
    </source>
</reference>
<protein>
    <recommendedName>
        <fullName evidence="5">Putative pre-16S rRNA nuclease</fullName>
        <ecNumber evidence="5">3.1.-.-</ecNumber>
    </recommendedName>
</protein>
<evidence type="ECO:0000313" key="8">
    <source>
        <dbReference type="Proteomes" id="UP000292085"/>
    </source>
</evidence>
<keyword evidence="8" id="KW-1185">Reference proteome</keyword>
<dbReference type="PANTHER" id="PTHR33317:SF4">
    <property type="entry name" value="POLYNUCLEOTIDYL TRANSFERASE, RIBONUCLEASE H-LIKE SUPERFAMILY PROTEIN"/>
    <property type="match status" value="1"/>
</dbReference>
<organism evidence="7 8">
    <name type="scientific">Sphingomonas populi</name>
    <dbReference type="NCBI Taxonomy" id="2484750"/>
    <lineage>
        <taxon>Bacteria</taxon>
        <taxon>Pseudomonadati</taxon>
        <taxon>Pseudomonadota</taxon>
        <taxon>Alphaproteobacteria</taxon>
        <taxon>Sphingomonadales</taxon>
        <taxon>Sphingomonadaceae</taxon>
        <taxon>Sphingomonas</taxon>
    </lineage>
</organism>
<dbReference type="SMART" id="SM00732">
    <property type="entry name" value="YqgFc"/>
    <property type="match status" value="1"/>
</dbReference>
<dbReference type="GO" id="GO:0016788">
    <property type="term" value="F:hydrolase activity, acting on ester bonds"/>
    <property type="evidence" value="ECO:0007669"/>
    <property type="project" value="UniProtKB-UniRule"/>
</dbReference>
<dbReference type="HAMAP" id="MF_00651">
    <property type="entry name" value="Nuclease_YqgF"/>
    <property type="match status" value="1"/>
</dbReference>
<evidence type="ECO:0000256" key="3">
    <source>
        <dbReference type="ARBA" id="ARBA00022722"/>
    </source>
</evidence>
<dbReference type="SUPFAM" id="SSF53098">
    <property type="entry name" value="Ribonuclease H-like"/>
    <property type="match status" value="1"/>
</dbReference>
<dbReference type="AlphaFoldDB" id="A0A4Q6Y013"/>
<dbReference type="InterPro" id="IPR005227">
    <property type="entry name" value="YqgF"/>
</dbReference>
<sequence length="153" mass="16713">MITTDPATFREALSTGGRLLGLDVGTKTIGTALCDSEWSFASPALLIRRTKFTADKVALVAMIAEQRVTGLVIGLPINLDGSESPRSQSTRAFARNLADLELPILLWDERWSTQAVERQMIAEDISRAKRAERVDKLAASYILQGAIDALVRV</sequence>
<evidence type="ECO:0000256" key="4">
    <source>
        <dbReference type="ARBA" id="ARBA00022801"/>
    </source>
</evidence>
<keyword evidence="4 5" id="KW-0378">Hydrolase</keyword>
<dbReference type="Proteomes" id="UP000292085">
    <property type="component" value="Unassembled WGS sequence"/>
</dbReference>
<name>A0A4Q6Y013_9SPHN</name>
<comment type="subcellular location">
    <subcellularLocation>
        <location evidence="5">Cytoplasm</location>
    </subcellularLocation>
</comment>
<keyword evidence="1 5" id="KW-0963">Cytoplasm</keyword>
<dbReference type="EC" id="3.1.-.-" evidence="5"/>
<keyword evidence="2 5" id="KW-0690">Ribosome biogenesis</keyword>
<gene>
    <name evidence="7" type="primary">ruvX</name>
    <name evidence="7" type="ORF">EWE75_01790</name>
</gene>
<keyword evidence="3 5" id="KW-0540">Nuclease</keyword>
<evidence type="ECO:0000256" key="2">
    <source>
        <dbReference type="ARBA" id="ARBA00022517"/>
    </source>
</evidence>
<comment type="caution">
    <text evidence="7">The sequence shown here is derived from an EMBL/GenBank/DDBJ whole genome shotgun (WGS) entry which is preliminary data.</text>
</comment>
<dbReference type="GO" id="GO:0005829">
    <property type="term" value="C:cytosol"/>
    <property type="evidence" value="ECO:0007669"/>
    <property type="project" value="TreeGrafter"/>
</dbReference>
<dbReference type="Pfam" id="PF03652">
    <property type="entry name" value="RuvX"/>
    <property type="match status" value="1"/>
</dbReference>
<feature type="domain" description="YqgF/RNase H-like" evidence="6">
    <location>
        <begin position="17"/>
        <end position="116"/>
    </location>
</feature>
<dbReference type="GO" id="GO:0000967">
    <property type="term" value="P:rRNA 5'-end processing"/>
    <property type="evidence" value="ECO:0007669"/>
    <property type="project" value="UniProtKB-UniRule"/>
</dbReference>
<dbReference type="RefSeq" id="WP_130154988.1">
    <property type="nucleotide sequence ID" value="NZ_SGIS01000002.1"/>
</dbReference>
<dbReference type="InterPro" id="IPR037027">
    <property type="entry name" value="YqgF/RNaseH-like_dom_sf"/>
</dbReference>
<evidence type="ECO:0000256" key="5">
    <source>
        <dbReference type="HAMAP-Rule" id="MF_00651"/>
    </source>
</evidence>
<dbReference type="EMBL" id="SGIS01000002">
    <property type="protein sequence ID" value="RZF66140.1"/>
    <property type="molecule type" value="Genomic_DNA"/>
</dbReference>
<dbReference type="OrthoDB" id="9796140at2"/>
<comment type="similarity">
    <text evidence="5">Belongs to the YqgF HJR family.</text>
</comment>
<comment type="function">
    <text evidence="5">Could be a nuclease involved in processing of the 5'-end of pre-16S rRNA.</text>
</comment>
<dbReference type="PANTHER" id="PTHR33317">
    <property type="entry name" value="POLYNUCLEOTIDYL TRANSFERASE, RIBONUCLEASE H-LIKE SUPERFAMILY PROTEIN"/>
    <property type="match status" value="1"/>
</dbReference>
<dbReference type="InterPro" id="IPR012337">
    <property type="entry name" value="RNaseH-like_sf"/>
</dbReference>
<proteinExistence type="inferred from homology"/>
<evidence type="ECO:0000313" key="7">
    <source>
        <dbReference type="EMBL" id="RZF66140.1"/>
    </source>
</evidence>
<dbReference type="NCBIfam" id="TIGR00250">
    <property type="entry name" value="RNAse_H_YqgF"/>
    <property type="match status" value="1"/>
</dbReference>
<dbReference type="GO" id="GO:0004518">
    <property type="term" value="F:nuclease activity"/>
    <property type="evidence" value="ECO:0007669"/>
    <property type="project" value="UniProtKB-KW"/>
</dbReference>
<dbReference type="InterPro" id="IPR006641">
    <property type="entry name" value="YqgF/RNaseH-like_dom"/>
</dbReference>
<dbReference type="Gene3D" id="3.30.420.140">
    <property type="entry name" value="YqgF/RNase H-like domain"/>
    <property type="match status" value="1"/>
</dbReference>